<dbReference type="OrthoDB" id="439917at2759"/>
<evidence type="ECO:0000256" key="1">
    <source>
        <dbReference type="SAM" id="SignalP"/>
    </source>
</evidence>
<proteinExistence type="predicted"/>
<dbReference type="Proteomes" id="UP000247409">
    <property type="component" value="Unassembled WGS sequence"/>
</dbReference>
<dbReference type="Pfam" id="PF07699">
    <property type="entry name" value="Ephrin_rec_like"/>
    <property type="match status" value="2"/>
</dbReference>
<feature type="chain" id="PRO_5015874726" evidence="1">
    <location>
        <begin position="19"/>
        <end position="479"/>
    </location>
</feature>
<sequence>MKLCLFAAVVHLALVATALYCEPGYKRIVNDCIPCPSGTFSASFNSTDCKPCPSGTATEDFASTQCHPCGPHAYAHVSHMFCLCDQGYYKPPGATQCTLCPPGNSVMQYGCYPCAPGTFQPAVGKSSCMPCAEGTSSVRGATQCVACGEGRTLIHGVCATCPPGKWLYEPLGRCDLCARNTFKSTDGLFECEPCAHNSYSDMGASRCTPCPEGQAWIDGNCATCPPGYFYNREFNTCSKCARNTFTSAPNVKEQCDACEEHAFAEEGSSSCTFCPNGKALINGVCSTCGAGWRFNRAALSCEACSGGHTSAGGVVTRCERCASGSNSFPGGQCIWCARGHVLLESGAKCGRCPRGHMYNSMERRCEQCPVQTYSSGGDATMCRQCPVGMMAKPGSSTCIWCKLGTALMMNGRCEDCAPGFRYNQYMLMCVPCARGSFRKERTTEAACEACPPGMTSDHSATVCVKSEKRVVGAPTGYLH</sequence>
<accession>A0A2V3IPD6</accession>
<dbReference type="InterPro" id="IPR011641">
    <property type="entry name" value="Tyr-kin_ephrin_A/B_rcpt-like"/>
</dbReference>
<evidence type="ECO:0000259" key="2">
    <source>
        <dbReference type="Pfam" id="PF07699"/>
    </source>
</evidence>
<keyword evidence="1" id="KW-0732">Signal</keyword>
<dbReference type="PANTHER" id="PTHR46967:SF2">
    <property type="entry name" value="SUSHI, VON WILLEBRAND FACTOR TYPE A, EGF AND PENTRAXIN DOMAIN-CONTAINING PROTEIN 1-LIKE"/>
    <property type="match status" value="1"/>
</dbReference>
<reference evidence="3 4" key="1">
    <citation type="journal article" date="2018" name="Mol. Biol. Evol.">
        <title>Analysis of the draft genome of the red seaweed Gracilariopsis chorda provides insights into genome size evolution in Rhodophyta.</title>
        <authorList>
            <person name="Lee J."/>
            <person name="Yang E.C."/>
            <person name="Graf L."/>
            <person name="Yang J.H."/>
            <person name="Qiu H."/>
            <person name="Zel Zion U."/>
            <person name="Chan C.X."/>
            <person name="Stephens T.G."/>
            <person name="Weber A.P.M."/>
            <person name="Boo G.H."/>
            <person name="Boo S.M."/>
            <person name="Kim K.M."/>
            <person name="Shin Y."/>
            <person name="Jung M."/>
            <person name="Lee S.J."/>
            <person name="Yim H.S."/>
            <person name="Lee J.H."/>
            <person name="Bhattacharya D."/>
            <person name="Yoon H.S."/>
        </authorList>
    </citation>
    <scope>NUCLEOTIDE SEQUENCE [LARGE SCALE GENOMIC DNA]</scope>
    <source>
        <strain evidence="3 4">SKKU-2015</strain>
        <tissue evidence="3">Whole body</tissue>
    </source>
</reference>
<dbReference type="SMART" id="SM01411">
    <property type="entry name" value="Ephrin_rec_like"/>
    <property type="match status" value="8"/>
</dbReference>
<protein>
    <submittedName>
        <fullName evidence="3">Signal peptide, CUB and EGF-like domain-containing protein 3</fullName>
    </submittedName>
</protein>
<name>A0A2V3IPD6_9FLOR</name>
<gene>
    <name evidence="3" type="ORF">BWQ96_06320</name>
</gene>
<dbReference type="STRING" id="448386.A0A2V3IPD6"/>
<evidence type="ECO:0000313" key="4">
    <source>
        <dbReference type="Proteomes" id="UP000247409"/>
    </source>
</evidence>
<feature type="domain" description="Tyrosine-protein kinase ephrin type A/B receptor-like" evidence="2">
    <location>
        <begin position="30"/>
        <end position="69"/>
    </location>
</feature>
<organism evidence="3 4">
    <name type="scientific">Gracilariopsis chorda</name>
    <dbReference type="NCBI Taxonomy" id="448386"/>
    <lineage>
        <taxon>Eukaryota</taxon>
        <taxon>Rhodophyta</taxon>
        <taxon>Florideophyceae</taxon>
        <taxon>Rhodymeniophycidae</taxon>
        <taxon>Gracilariales</taxon>
        <taxon>Gracilariaceae</taxon>
        <taxon>Gracilariopsis</taxon>
    </lineage>
</organism>
<feature type="domain" description="Tyrosine-protein kinase ephrin type A/B receptor-like" evidence="2">
    <location>
        <begin position="422"/>
        <end position="461"/>
    </location>
</feature>
<feature type="signal peptide" evidence="1">
    <location>
        <begin position="1"/>
        <end position="18"/>
    </location>
</feature>
<evidence type="ECO:0000313" key="3">
    <source>
        <dbReference type="EMBL" id="PXF43951.1"/>
    </source>
</evidence>
<dbReference type="InterPro" id="IPR009030">
    <property type="entry name" value="Growth_fac_rcpt_cys_sf"/>
</dbReference>
<dbReference type="AlphaFoldDB" id="A0A2V3IPD6"/>
<keyword evidence="4" id="KW-1185">Reference proteome</keyword>
<dbReference type="SUPFAM" id="SSF57184">
    <property type="entry name" value="Growth factor receptor domain"/>
    <property type="match status" value="4"/>
</dbReference>
<dbReference type="PANTHER" id="PTHR46967">
    <property type="entry name" value="INSULIN-LIKE GROWTH FACTOR BINDING PROTEIN,N-TERMINAL"/>
    <property type="match status" value="1"/>
</dbReference>
<comment type="caution">
    <text evidence="3">The sequence shown here is derived from an EMBL/GenBank/DDBJ whole genome shotgun (WGS) entry which is preliminary data.</text>
</comment>
<dbReference type="EMBL" id="NBIV01000107">
    <property type="protein sequence ID" value="PXF43951.1"/>
    <property type="molecule type" value="Genomic_DNA"/>
</dbReference>
<dbReference type="Gene3D" id="2.10.50.10">
    <property type="entry name" value="Tumor Necrosis Factor Receptor, subunit A, domain 2"/>
    <property type="match status" value="6"/>
</dbReference>